<comment type="subcellular location">
    <subcellularLocation>
        <location evidence="12">Cell inner membrane</location>
        <topology evidence="12">Lipid-anchor</topology>
        <orientation evidence="12">Periplasmic side</orientation>
    </subcellularLocation>
</comment>
<dbReference type="GO" id="GO:0046872">
    <property type="term" value="F:metal ion binding"/>
    <property type="evidence" value="ECO:0007669"/>
    <property type="project" value="UniProtKB-UniRule"/>
</dbReference>
<keyword evidence="6 10" id="KW-0274">FAD</keyword>
<evidence type="ECO:0000256" key="12">
    <source>
        <dbReference type="RuleBase" id="RU363002"/>
    </source>
</evidence>
<dbReference type="GO" id="GO:0005886">
    <property type="term" value="C:plasma membrane"/>
    <property type="evidence" value="ECO:0007669"/>
    <property type="project" value="UniProtKB-SubCell"/>
</dbReference>
<dbReference type="Gene3D" id="3.10.520.10">
    <property type="entry name" value="ApbE-like domains"/>
    <property type="match status" value="1"/>
</dbReference>
<evidence type="ECO:0000256" key="7">
    <source>
        <dbReference type="ARBA" id="ARBA00022842"/>
    </source>
</evidence>
<feature type="binding site" evidence="11">
    <location>
        <position position="293"/>
    </location>
    <ligand>
        <name>Mg(2+)</name>
        <dbReference type="ChEBI" id="CHEBI:18420"/>
    </ligand>
</feature>
<dbReference type="STRING" id="39482.ERS852491_02377"/>
<feature type="signal peptide" evidence="12">
    <location>
        <begin position="1"/>
        <end position="31"/>
    </location>
</feature>
<dbReference type="Pfam" id="PF02424">
    <property type="entry name" value="ApbE"/>
    <property type="match status" value="1"/>
</dbReference>
<dbReference type="Proteomes" id="UP000095544">
    <property type="component" value="Unassembled WGS sequence"/>
</dbReference>
<dbReference type="EC" id="2.7.1.180" evidence="1 10"/>
<dbReference type="PANTHER" id="PTHR30040">
    <property type="entry name" value="THIAMINE BIOSYNTHESIS LIPOPROTEIN APBE"/>
    <property type="match status" value="1"/>
</dbReference>
<keyword evidence="12 13" id="KW-0449">Lipoprotein</keyword>
<gene>
    <name evidence="13" type="primary">apbE</name>
    <name evidence="13" type="ORF">ERS852491_02377</name>
</gene>
<evidence type="ECO:0000256" key="4">
    <source>
        <dbReference type="ARBA" id="ARBA00022679"/>
    </source>
</evidence>
<keyword evidence="7 10" id="KW-0460">Magnesium</keyword>
<dbReference type="PROSITE" id="PS51257">
    <property type="entry name" value="PROKAR_LIPOPROTEIN"/>
    <property type="match status" value="1"/>
</dbReference>
<reference evidence="13 14" key="1">
    <citation type="submission" date="2015-09" db="EMBL/GenBank/DDBJ databases">
        <authorList>
            <consortium name="Pathogen Informatics"/>
        </authorList>
    </citation>
    <scope>NUCLEOTIDE SEQUENCE [LARGE SCALE GENOMIC DNA]</scope>
    <source>
        <strain evidence="13 14">2789STDY5834876</strain>
    </source>
</reference>
<comment type="catalytic activity">
    <reaction evidence="9 10 12">
        <text>L-threonyl-[protein] + FAD = FMN-L-threonyl-[protein] + AMP + H(+)</text>
        <dbReference type="Rhea" id="RHEA:36847"/>
        <dbReference type="Rhea" id="RHEA-COMP:11060"/>
        <dbReference type="Rhea" id="RHEA-COMP:11061"/>
        <dbReference type="ChEBI" id="CHEBI:15378"/>
        <dbReference type="ChEBI" id="CHEBI:30013"/>
        <dbReference type="ChEBI" id="CHEBI:57692"/>
        <dbReference type="ChEBI" id="CHEBI:74257"/>
        <dbReference type="ChEBI" id="CHEBI:456215"/>
        <dbReference type="EC" id="2.7.1.180"/>
    </reaction>
</comment>
<dbReference type="InterPro" id="IPR024932">
    <property type="entry name" value="ApbE"/>
</dbReference>
<sequence length="328" mass="35773">MKQAMLKRTLSLLLTAAILLTAAGCSKVSRADSSIKMTGMYFDTVISVEVWGTTDESILEHCKEMCTRYENLFSRTIETSDVSRINAAQGAPVEVDPETAELLEKGLYYGRLSDGWFDITIAPLSELWDVKNNPGNIPDQDSIEKARSHVNYKNVILDKNTVTLTDPEAAIDLGGIAKGFIADKLKAYLTDQGIEHALISLGGNIVAVGGRYNGQPFHIGIQKPFAETNEAITTVEINGQSVVSSGTYERYFEKDGKIYHHLLDPATGYPYGNQLLQVTIISDSSVDGDALSTACFGLGLDKGSALIESLDNIRAIFVTDDYTLHYAD</sequence>
<dbReference type="AlphaFoldDB" id="A0A174FJT3"/>
<dbReference type="EMBL" id="CYZU01000020">
    <property type="protein sequence ID" value="CUO49218.1"/>
    <property type="molecule type" value="Genomic_DNA"/>
</dbReference>
<protein>
    <recommendedName>
        <fullName evidence="2 10">FAD:protein FMN transferase</fullName>
        <ecNumber evidence="1 10">2.7.1.180</ecNumber>
    </recommendedName>
    <alternativeName>
        <fullName evidence="8 10">Flavin transferase</fullName>
    </alternativeName>
</protein>
<evidence type="ECO:0000256" key="9">
    <source>
        <dbReference type="ARBA" id="ARBA00048540"/>
    </source>
</evidence>
<evidence type="ECO:0000256" key="5">
    <source>
        <dbReference type="ARBA" id="ARBA00022723"/>
    </source>
</evidence>
<dbReference type="PIRSF" id="PIRSF006268">
    <property type="entry name" value="ApbE"/>
    <property type="match status" value="1"/>
</dbReference>
<feature type="chain" id="PRO_5007948326" description="FAD:protein FMN transferase" evidence="12">
    <location>
        <begin position="32"/>
        <end position="328"/>
    </location>
</feature>
<feature type="binding site" evidence="11">
    <location>
        <position position="175"/>
    </location>
    <ligand>
        <name>Mg(2+)</name>
        <dbReference type="ChEBI" id="CHEBI:18420"/>
    </ligand>
</feature>
<evidence type="ECO:0000256" key="1">
    <source>
        <dbReference type="ARBA" id="ARBA00011955"/>
    </source>
</evidence>
<keyword evidence="12" id="KW-0732">Signal</keyword>
<feature type="binding site" evidence="11">
    <location>
        <position position="289"/>
    </location>
    <ligand>
        <name>Mg(2+)</name>
        <dbReference type="ChEBI" id="CHEBI:18420"/>
    </ligand>
</feature>
<keyword evidence="3 10" id="KW-0285">Flavoprotein</keyword>
<evidence type="ECO:0000313" key="13">
    <source>
        <dbReference type="EMBL" id="CUO49218.1"/>
    </source>
</evidence>
<keyword evidence="12" id="KW-1003">Cell membrane</keyword>
<keyword evidence="4 10" id="KW-0808">Transferase</keyword>
<organism evidence="13 14">
    <name type="scientific">Faecalicatena contorta</name>
    <dbReference type="NCBI Taxonomy" id="39482"/>
    <lineage>
        <taxon>Bacteria</taxon>
        <taxon>Bacillati</taxon>
        <taxon>Bacillota</taxon>
        <taxon>Clostridia</taxon>
        <taxon>Lachnospirales</taxon>
        <taxon>Lachnospiraceae</taxon>
        <taxon>Faecalicatena</taxon>
    </lineage>
</organism>
<evidence type="ECO:0000313" key="14">
    <source>
        <dbReference type="Proteomes" id="UP000095544"/>
    </source>
</evidence>
<evidence type="ECO:0000256" key="6">
    <source>
        <dbReference type="ARBA" id="ARBA00022827"/>
    </source>
</evidence>
<accession>A0A174FJT3</accession>
<name>A0A174FJT3_9FIRM</name>
<dbReference type="RefSeq" id="WP_055153249.1">
    <property type="nucleotide sequence ID" value="NZ_CYZU01000020.1"/>
</dbReference>
<dbReference type="GO" id="GO:0016740">
    <property type="term" value="F:transferase activity"/>
    <property type="evidence" value="ECO:0007669"/>
    <property type="project" value="UniProtKB-UniRule"/>
</dbReference>
<keyword evidence="12" id="KW-0472">Membrane</keyword>
<dbReference type="PANTHER" id="PTHR30040:SF2">
    <property type="entry name" value="FAD:PROTEIN FMN TRANSFERASE"/>
    <property type="match status" value="1"/>
</dbReference>
<evidence type="ECO:0000256" key="2">
    <source>
        <dbReference type="ARBA" id="ARBA00016337"/>
    </source>
</evidence>
<evidence type="ECO:0000256" key="11">
    <source>
        <dbReference type="PIRSR" id="PIRSR006268-2"/>
    </source>
</evidence>
<dbReference type="SUPFAM" id="SSF143631">
    <property type="entry name" value="ApbE-like"/>
    <property type="match status" value="1"/>
</dbReference>
<proteinExistence type="inferred from homology"/>
<evidence type="ECO:0000256" key="3">
    <source>
        <dbReference type="ARBA" id="ARBA00022630"/>
    </source>
</evidence>
<comment type="cofactor">
    <cofactor evidence="11">
        <name>Mg(2+)</name>
        <dbReference type="ChEBI" id="CHEBI:18420"/>
    </cofactor>
    <cofactor evidence="11">
        <name>Mn(2+)</name>
        <dbReference type="ChEBI" id="CHEBI:29035"/>
    </cofactor>
    <text evidence="11">Magnesium. Can also use manganese.</text>
</comment>
<comment type="similarity">
    <text evidence="10 12">Belongs to the ApbE family.</text>
</comment>
<dbReference type="InterPro" id="IPR003374">
    <property type="entry name" value="ApbE-like_sf"/>
</dbReference>
<evidence type="ECO:0000256" key="10">
    <source>
        <dbReference type="PIRNR" id="PIRNR006268"/>
    </source>
</evidence>
<evidence type="ECO:0000256" key="8">
    <source>
        <dbReference type="ARBA" id="ARBA00031306"/>
    </source>
</evidence>
<comment type="function">
    <text evidence="12">Flavin transferase that catalyzes the transfer of the FMN moiety of FAD and its covalent binding to the hydroxyl group of a threonine residue in a target flavoprotein.</text>
</comment>
<keyword evidence="5 10" id="KW-0479">Metal-binding</keyword>
<keyword evidence="12" id="KW-0997">Cell inner membrane</keyword>